<keyword evidence="1" id="KW-0732">Signal</keyword>
<dbReference type="AlphaFoldDB" id="A0A023FDW0"/>
<sequence length="212" mass="24081">MLFEAFVVVFLGLSGIEAGPQRLEGKKNPNKRQDNNTIQQNVIKLLQNDSIIGLALISYNISDVPCKCLRSRLVQTIEGGAVRSWECYINGTSEYPSELLKRKTNVTTTVSLSTTHKYPLFNASNAEGELLKRWDENYDVIFATKSCFVLKFTGDNVSHPDHPTCIGLSIYKKPRHCVEFFVDNCQRATLVNYTQCDQFDEEMRQRNKKTGC</sequence>
<feature type="chain" id="PRO_5001516472" evidence="1">
    <location>
        <begin position="19"/>
        <end position="212"/>
    </location>
</feature>
<reference evidence="2" key="1">
    <citation type="submission" date="2014-03" db="EMBL/GenBank/DDBJ databases">
        <title>The sialotranscriptome of Amblyomma triste, Amblyomma parvum and Amblyomma cajennense ticks, uncovered by 454-based RNA-seq.</title>
        <authorList>
            <person name="Garcia G.R."/>
            <person name="Gardinassi L.G."/>
            <person name="Ribeiro J.M."/>
            <person name="Anatriello E."/>
            <person name="Ferreira B.R."/>
            <person name="Moreira H.N."/>
            <person name="Mafra C."/>
            <person name="Olegario M.M."/>
            <person name="Szabo P.J."/>
            <person name="Miranda-Santos I.K."/>
            <person name="Maruyama S.R."/>
        </authorList>
    </citation>
    <scope>NUCLEOTIDE SEQUENCE</scope>
    <source>
        <strain evidence="2">Uberlandia</strain>
        <tissue evidence="2">Salivary glands</tissue>
    </source>
</reference>
<protein>
    <submittedName>
        <fullName evidence="2">Putative secreted protein</fullName>
    </submittedName>
</protein>
<evidence type="ECO:0000313" key="2">
    <source>
        <dbReference type="EMBL" id="JAC19752.1"/>
    </source>
</evidence>
<accession>A0A023FDW0</accession>
<proteinExistence type="evidence at transcript level"/>
<evidence type="ECO:0000256" key="1">
    <source>
        <dbReference type="SAM" id="SignalP"/>
    </source>
</evidence>
<organism evidence="2">
    <name type="scientific">Amblyomma cajennense</name>
    <name type="common">Cayenne tick</name>
    <name type="synonym">Acarus cajennensis</name>
    <dbReference type="NCBI Taxonomy" id="34607"/>
    <lineage>
        <taxon>Eukaryota</taxon>
        <taxon>Metazoa</taxon>
        <taxon>Ecdysozoa</taxon>
        <taxon>Arthropoda</taxon>
        <taxon>Chelicerata</taxon>
        <taxon>Arachnida</taxon>
        <taxon>Acari</taxon>
        <taxon>Parasitiformes</taxon>
        <taxon>Ixodida</taxon>
        <taxon>Ixodoidea</taxon>
        <taxon>Ixodidae</taxon>
        <taxon>Amblyomminae</taxon>
        <taxon>Amblyomma</taxon>
    </lineage>
</organism>
<name>A0A023FDW0_AMBCJ</name>
<feature type="signal peptide" evidence="1">
    <location>
        <begin position="1"/>
        <end position="18"/>
    </location>
</feature>
<dbReference type="InterPro" id="IPR012674">
    <property type="entry name" value="Calycin"/>
</dbReference>
<dbReference type="Gene3D" id="2.40.128.20">
    <property type="match status" value="1"/>
</dbReference>
<dbReference type="EMBL" id="GBBK01004730">
    <property type="protein sequence ID" value="JAC19752.1"/>
    <property type="molecule type" value="mRNA"/>
</dbReference>